<keyword evidence="5" id="KW-0812">Transmembrane</keyword>
<keyword evidence="7" id="KW-1185">Reference proteome</keyword>
<dbReference type="InterPro" id="IPR050450">
    <property type="entry name" value="COX15/CtaA_HemeA_synthase"/>
</dbReference>
<feature type="region of interest" description="Disordered" evidence="4">
    <location>
        <begin position="298"/>
        <end position="317"/>
    </location>
</feature>
<feature type="transmembrane region" description="Helical" evidence="5">
    <location>
        <begin position="267"/>
        <end position="287"/>
    </location>
</feature>
<feature type="transmembrane region" description="Helical" evidence="5">
    <location>
        <begin position="100"/>
        <end position="121"/>
    </location>
</feature>
<dbReference type="EMBL" id="SDMQ01000002">
    <property type="protein sequence ID" value="TBT87416.1"/>
    <property type="molecule type" value="Genomic_DNA"/>
</dbReference>
<comment type="caution">
    <text evidence="6">The sequence shown here is derived from an EMBL/GenBank/DDBJ whole genome shotgun (WGS) entry which is preliminary data.</text>
</comment>
<evidence type="ECO:0000313" key="7">
    <source>
        <dbReference type="Proteomes" id="UP000292373"/>
    </source>
</evidence>
<evidence type="ECO:0000256" key="3">
    <source>
        <dbReference type="ARBA" id="ARBA00023004"/>
    </source>
</evidence>
<feature type="transmembrane region" description="Helical" evidence="5">
    <location>
        <begin position="205"/>
        <end position="230"/>
    </location>
</feature>
<accession>A0A4Q9KHR0</accession>
<keyword evidence="2" id="KW-0560">Oxidoreductase</keyword>
<feature type="transmembrane region" description="Helical" evidence="5">
    <location>
        <begin position="67"/>
        <end position="88"/>
    </location>
</feature>
<keyword evidence="5" id="KW-1133">Transmembrane helix</keyword>
<dbReference type="GO" id="GO:0046872">
    <property type="term" value="F:metal ion binding"/>
    <property type="evidence" value="ECO:0007669"/>
    <property type="project" value="UniProtKB-KW"/>
</dbReference>
<sequence>MTTVPRWVKILFRTAGLFTLFAVIGGSLVAATHSGFECGNWPGCDADAILPGGPVNELLYRNPWIEMAHRASAVLSGPLALISGIVALRLKGAHPLVKVLPWVTVACAIVAGFVGRGIVLGEVYPTWVGAADLGAALVALTAMTTATIALERTPAQWFTTRTGVYAWGALATLLVMHLAGLWAAGPSSFTRVVSWPVWRLLEADVHGSLFAQWLRFPLVAAAALLIFLAAREAKALGLWREGITATVLAIANLAFGAGIALSGTDALGVPFAMSSVAVFFTMILLAARSTVLATQAAASRRMSDPTPAPEAPGRARP</sequence>
<evidence type="ECO:0000256" key="5">
    <source>
        <dbReference type="SAM" id="Phobius"/>
    </source>
</evidence>
<evidence type="ECO:0000256" key="4">
    <source>
        <dbReference type="SAM" id="MobiDB-lite"/>
    </source>
</evidence>
<keyword evidence="1" id="KW-0479">Metal-binding</keyword>
<gene>
    <name evidence="6" type="ORF">ET989_03670</name>
</gene>
<dbReference type="AlphaFoldDB" id="A0A4Q9KHR0"/>
<name>A0A4Q9KHR0_9ACTN</name>
<dbReference type="Proteomes" id="UP000292373">
    <property type="component" value="Unassembled WGS sequence"/>
</dbReference>
<feature type="transmembrane region" description="Helical" evidence="5">
    <location>
        <begin position="242"/>
        <end position="261"/>
    </location>
</feature>
<feature type="transmembrane region" description="Helical" evidence="5">
    <location>
        <begin position="162"/>
        <end position="185"/>
    </location>
</feature>
<feature type="transmembrane region" description="Helical" evidence="5">
    <location>
        <begin position="12"/>
        <end position="31"/>
    </location>
</feature>
<dbReference type="PANTHER" id="PTHR35457">
    <property type="entry name" value="HEME A SYNTHASE"/>
    <property type="match status" value="1"/>
</dbReference>
<evidence type="ECO:0000313" key="6">
    <source>
        <dbReference type="EMBL" id="TBT87416.1"/>
    </source>
</evidence>
<proteinExistence type="predicted"/>
<keyword evidence="3" id="KW-0408">Iron</keyword>
<evidence type="ECO:0008006" key="8">
    <source>
        <dbReference type="Google" id="ProtNLM"/>
    </source>
</evidence>
<reference evidence="6 7" key="1">
    <citation type="submission" date="2019-01" db="EMBL/GenBank/DDBJ databases">
        <title>Lactibacter flavus gen. nov., sp. nov., a novel bacterium of the family Propionibacteriaceae isolated from raw milk and dairy products.</title>
        <authorList>
            <person name="Huptas C."/>
            <person name="Wenning M."/>
            <person name="Breitenwieser F."/>
            <person name="Doll E."/>
            <person name="Von Neubeck M."/>
            <person name="Busse H.-J."/>
            <person name="Scherer S."/>
        </authorList>
    </citation>
    <scope>NUCLEOTIDE SEQUENCE [LARGE SCALE GENOMIC DNA]</scope>
    <source>
        <strain evidence="6 7">KCTC 33808</strain>
    </source>
</reference>
<evidence type="ECO:0000256" key="2">
    <source>
        <dbReference type="ARBA" id="ARBA00023002"/>
    </source>
</evidence>
<dbReference type="PANTHER" id="PTHR35457:SF1">
    <property type="entry name" value="HEME A SYNTHASE"/>
    <property type="match status" value="1"/>
</dbReference>
<dbReference type="OrthoDB" id="3711631at2"/>
<organism evidence="6 7">
    <name type="scientific">Propioniciclava sinopodophylli</name>
    <dbReference type="NCBI Taxonomy" id="1837344"/>
    <lineage>
        <taxon>Bacteria</taxon>
        <taxon>Bacillati</taxon>
        <taxon>Actinomycetota</taxon>
        <taxon>Actinomycetes</taxon>
        <taxon>Propionibacteriales</taxon>
        <taxon>Propionibacteriaceae</taxon>
        <taxon>Propioniciclava</taxon>
    </lineage>
</organism>
<dbReference type="GO" id="GO:0016491">
    <property type="term" value="F:oxidoreductase activity"/>
    <property type="evidence" value="ECO:0007669"/>
    <property type="project" value="UniProtKB-KW"/>
</dbReference>
<protein>
    <recommendedName>
        <fullName evidence="8">Cytochrome oxidase assembly protein</fullName>
    </recommendedName>
</protein>
<evidence type="ECO:0000256" key="1">
    <source>
        <dbReference type="ARBA" id="ARBA00022723"/>
    </source>
</evidence>
<dbReference type="RefSeq" id="WP_131167202.1">
    <property type="nucleotide sequence ID" value="NZ_SDMQ01000002.1"/>
</dbReference>
<keyword evidence="5" id="KW-0472">Membrane</keyword>
<feature type="transmembrane region" description="Helical" evidence="5">
    <location>
        <begin position="127"/>
        <end position="150"/>
    </location>
</feature>